<feature type="region of interest" description="Disordered" evidence="1">
    <location>
        <begin position="213"/>
        <end position="275"/>
    </location>
</feature>
<organism evidence="3">
    <name type="scientific">Candidatus Electrothrix aestuarii</name>
    <dbReference type="NCBI Taxonomy" id="3062594"/>
    <lineage>
        <taxon>Bacteria</taxon>
        <taxon>Pseudomonadati</taxon>
        <taxon>Thermodesulfobacteriota</taxon>
        <taxon>Desulfobulbia</taxon>
        <taxon>Desulfobulbales</taxon>
        <taxon>Desulfobulbaceae</taxon>
        <taxon>Candidatus Electrothrix</taxon>
    </lineage>
</organism>
<proteinExistence type="predicted"/>
<name>A0AAU8M0Y1_9BACT</name>
<keyword evidence="2" id="KW-0732">Signal</keyword>
<dbReference type="KEGG" id="eaj:Q3M24_10565"/>
<accession>A0AAU8M0Y1</accession>
<feature type="compositionally biased region" description="Basic and acidic residues" evidence="1">
    <location>
        <begin position="213"/>
        <end position="266"/>
    </location>
</feature>
<sequence>MNTARGRFLPSCMLVLATALLALLPFNTVQAQSEGSVLSQILSGLQPLIQPGQPQPATQPQAASGTCNARYEAVVTEVNGSPMSQVVRFGQFQSLGSGRMPVAAAKEAKENAERCMQSQWSGRANGLLPFECTDQQRISGYTVRDIERTLQQELCQAINPLPCNQGKADIRYSLFAVVDGGPGCGTRMSPVSRTMLASTSVVQCMCQDNRRGDRGWDRGRDGRRDDRGWGRGRDDRRDDRRGSRGWDRDERRGDRDWRRGRDDNRSGGRLSAPQQVTPVQGAVFYHLPRRTLLAWEPVQRAESYLVEIKYKGRTWNTMSTNGDATFVAFDFPGSGQGEWRVIPQGRRGRQGAPSPWSSFTYRR</sequence>
<feature type="signal peptide" evidence="2">
    <location>
        <begin position="1"/>
        <end position="31"/>
    </location>
</feature>
<reference evidence="3" key="2">
    <citation type="submission" date="2024-06" db="EMBL/GenBank/DDBJ databases">
        <authorList>
            <person name="Plum-Jensen L.E."/>
            <person name="Schramm A."/>
            <person name="Marshall I.P.G."/>
        </authorList>
    </citation>
    <scope>NUCLEOTIDE SEQUENCE</scope>
    <source>
        <strain evidence="3">Rat1</strain>
    </source>
</reference>
<evidence type="ECO:0000256" key="1">
    <source>
        <dbReference type="SAM" id="MobiDB-lite"/>
    </source>
</evidence>
<protein>
    <submittedName>
        <fullName evidence="3">Uncharacterized protein</fullName>
    </submittedName>
</protein>
<dbReference type="AlphaFoldDB" id="A0AAU8M0Y1"/>
<reference evidence="3" key="1">
    <citation type="journal article" date="2024" name="Syst. Appl. Microbiol.">
        <title>First single-strain enrichments of Electrothrix cable bacteria, description of E. aestuarii sp. nov. and E. rattekaaiensis sp. nov., and proposal of a cable bacteria taxonomy following the rules of the SeqCode.</title>
        <authorList>
            <person name="Plum-Jensen L.E."/>
            <person name="Schramm A."/>
            <person name="Marshall I.P.G."/>
        </authorList>
    </citation>
    <scope>NUCLEOTIDE SEQUENCE</scope>
    <source>
        <strain evidence="3">Rat1</strain>
    </source>
</reference>
<feature type="chain" id="PRO_5043605473" evidence="2">
    <location>
        <begin position="32"/>
        <end position="363"/>
    </location>
</feature>
<evidence type="ECO:0000256" key="2">
    <source>
        <dbReference type="SAM" id="SignalP"/>
    </source>
</evidence>
<dbReference type="EMBL" id="CP159373">
    <property type="protein sequence ID" value="XCN75148.1"/>
    <property type="molecule type" value="Genomic_DNA"/>
</dbReference>
<gene>
    <name evidence="3" type="ORF">Q3M24_10565</name>
</gene>
<evidence type="ECO:0000313" key="3">
    <source>
        <dbReference type="EMBL" id="XCN75148.1"/>
    </source>
</evidence>